<dbReference type="Pfam" id="PF13574">
    <property type="entry name" value="Reprolysin_2"/>
    <property type="match status" value="1"/>
</dbReference>
<comment type="caution">
    <text evidence="1">Lacks conserved residue(s) required for the propagation of feature annotation.</text>
</comment>
<feature type="binding site" evidence="1">
    <location>
        <position position="400"/>
    </location>
    <ligand>
        <name>Zn(2+)</name>
        <dbReference type="ChEBI" id="CHEBI:29105"/>
        <note>catalytic</note>
    </ligand>
</feature>
<dbReference type="GO" id="GO:0005886">
    <property type="term" value="C:plasma membrane"/>
    <property type="evidence" value="ECO:0007669"/>
    <property type="project" value="TreeGrafter"/>
</dbReference>
<dbReference type="PROSITE" id="PS50215">
    <property type="entry name" value="ADAM_MEPRO"/>
    <property type="match status" value="1"/>
</dbReference>
<dbReference type="PANTHER" id="PTHR45702">
    <property type="entry name" value="ADAM10/ADAM17 METALLOPEPTIDASE FAMILY MEMBER"/>
    <property type="match status" value="1"/>
</dbReference>
<dbReference type="GeneID" id="115874613"/>
<dbReference type="Gene3D" id="4.10.70.10">
    <property type="entry name" value="Disintegrin domain"/>
    <property type="match status" value="1"/>
</dbReference>
<dbReference type="GO" id="GO:0007219">
    <property type="term" value="P:Notch signaling pathway"/>
    <property type="evidence" value="ECO:0007669"/>
    <property type="project" value="TreeGrafter"/>
</dbReference>
<gene>
    <name evidence="6" type="primary">LOC115874613</name>
</gene>
<feature type="transmembrane region" description="Helical" evidence="2">
    <location>
        <begin position="695"/>
        <end position="715"/>
    </location>
</feature>
<dbReference type="InterPro" id="IPR051489">
    <property type="entry name" value="ADAM_Metalloproteinase"/>
</dbReference>
<dbReference type="SUPFAM" id="SSF55486">
    <property type="entry name" value="Metalloproteases ('zincins'), catalytic domain"/>
    <property type="match status" value="1"/>
</dbReference>
<dbReference type="InParanoid" id="A0A6J2X3I3"/>
<dbReference type="AlphaFoldDB" id="A0A6J2X3I3"/>
<dbReference type="PROSITE" id="PS50214">
    <property type="entry name" value="DISINTEGRIN_2"/>
    <property type="match status" value="1"/>
</dbReference>
<keyword evidence="2" id="KW-1133">Transmembrane helix</keyword>
<keyword evidence="2" id="KW-0812">Transmembrane</keyword>
<dbReference type="KEGG" id="soy:115874613"/>
<protein>
    <submittedName>
        <fullName evidence="6">Disintegrin and metalloproteinase domain-containing protein 10-like</fullName>
    </submittedName>
</protein>
<dbReference type="InterPro" id="IPR001590">
    <property type="entry name" value="Peptidase_M12B"/>
</dbReference>
<dbReference type="GO" id="GO:0006509">
    <property type="term" value="P:membrane protein ectodomain proteolysis"/>
    <property type="evidence" value="ECO:0007669"/>
    <property type="project" value="TreeGrafter"/>
</dbReference>
<feature type="active site" evidence="1">
    <location>
        <position position="391"/>
    </location>
</feature>
<accession>A0A6J2X3I3</accession>
<sequence>MNIYEITNILIIYAIFDLFFNHSKVISLTIFDENQFAEYYQASNEQFSYDNKIRNRKREAKTPFTYAFSITYRHNMSNAYIKRRKSDVILKGKSTLTVIEDDGKNYTEDMSEYDELYEGYMENKPHDSSISGYIEDGYFFGRVVINGKVFYIDEVKPQALRRRIVIDRPMDVLRMFNETNNPYYDADLLAKLKRTYQERMMAPRSRSSVASKQIFQEWKKRGMLCPILAVIDNSFVRVIHKGNRNAAISHVILTMEEANAIFRGTDFDNQDGPDNIGFYVKNVEVIESGTAPHYVETYSRRKTIPADQFLSKFSKYEALKNYCLGLLFTGQIFSDYVLGLAYVAYQKEFFRVGGVCETEIQGSFFNAMVASAITPDGKLDQLKFDVTVAHEIGHSFGSEHDEKHLVNCYGHIMSPEIFETYQNKKQISFSSCSRKSMIEIMAEKGACFEPVTEPFCGNTLIEEGEDCDCGVDVECMRKDPCCTTRRSSGQSCVVNKKKYSCHPSQGVCCTKKCTYAFLDNVDCKHFDMECPCENNQKSCYCGIEGQCIGSQCHSLECARLKLYECDCEKNKQKSCQICCMVNDQCVTSMKAARYLLKQQKDVEVLKRAMSYSKPKSLKGRVYEDYCLTLENKKKKKNKNKDVGKTCLRLYFFNEAVGKYCTARGSIGKCTKYSVCKIIEQRQHMFPLLESRAVSAIPSGIIPFFNIIFIKFIYLFL</sequence>
<evidence type="ECO:0000313" key="5">
    <source>
        <dbReference type="Proteomes" id="UP000504635"/>
    </source>
</evidence>
<evidence type="ECO:0000256" key="1">
    <source>
        <dbReference type="PROSITE-ProRule" id="PRU00276"/>
    </source>
</evidence>
<feature type="domain" description="Disintegrin" evidence="3">
    <location>
        <begin position="453"/>
        <end position="550"/>
    </location>
</feature>
<dbReference type="Proteomes" id="UP000504635">
    <property type="component" value="Unplaced"/>
</dbReference>
<evidence type="ECO:0000256" key="2">
    <source>
        <dbReference type="SAM" id="Phobius"/>
    </source>
</evidence>
<dbReference type="GO" id="GO:0004222">
    <property type="term" value="F:metalloendopeptidase activity"/>
    <property type="evidence" value="ECO:0007669"/>
    <property type="project" value="InterPro"/>
</dbReference>
<dbReference type="InterPro" id="IPR001762">
    <property type="entry name" value="Disintegrin_dom"/>
</dbReference>
<evidence type="ECO:0000259" key="4">
    <source>
        <dbReference type="PROSITE" id="PS50215"/>
    </source>
</evidence>
<keyword evidence="5" id="KW-1185">Reference proteome</keyword>
<dbReference type="RefSeq" id="XP_030745682.1">
    <property type="nucleotide sequence ID" value="XM_030889822.1"/>
</dbReference>
<feature type="binding site" evidence="1">
    <location>
        <position position="394"/>
    </location>
    <ligand>
        <name>Zn(2+)</name>
        <dbReference type="ChEBI" id="CHEBI:29105"/>
        <note>catalytic</note>
    </ligand>
</feature>
<keyword evidence="1" id="KW-0862">Zinc</keyword>
<keyword evidence="2" id="KW-0472">Membrane</keyword>
<proteinExistence type="predicted"/>
<dbReference type="InterPro" id="IPR024079">
    <property type="entry name" value="MetalloPept_cat_dom_sf"/>
</dbReference>
<dbReference type="Gene3D" id="3.40.390.10">
    <property type="entry name" value="Collagenase (Catalytic Domain)"/>
    <property type="match status" value="1"/>
</dbReference>
<dbReference type="OrthoDB" id="2131567at2759"/>
<dbReference type="PANTHER" id="PTHR45702:SF2">
    <property type="entry name" value="KUZBANIAN, ISOFORM A"/>
    <property type="match status" value="1"/>
</dbReference>
<feature type="domain" description="Peptidase M12B" evidence="4">
    <location>
        <begin position="223"/>
        <end position="443"/>
    </location>
</feature>
<reference evidence="6" key="1">
    <citation type="submission" date="2025-08" db="UniProtKB">
        <authorList>
            <consortium name="RefSeq"/>
        </authorList>
    </citation>
    <scope>IDENTIFICATION</scope>
    <source>
        <tissue evidence="6">Gonads</tissue>
    </source>
</reference>
<dbReference type="GO" id="GO:0046872">
    <property type="term" value="F:metal ion binding"/>
    <property type="evidence" value="ECO:0007669"/>
    <property type="project" value="UniProtKB-KW"/>
</dbReference>
<feature type="binding site" evidence="1">
    <location>
        <position position="390"/>
    </location>
    <ligand>
        <name>Zn(2+)</name>
        <dbReference type="ChEBI" id="CHEBI:29105"/>
        <note>catalytic</note>
    </ligand>
</feature>
<organism evidence="5 6">
    <name type="scientific">Sitophilus oryzae</name>
    <name type="common">Rice weevil</name>
    <name type="synonym">Curculio oryzae</name>
    <dbReference type="NCBI Taxonomy" id="7048"/>
    <lineage>
        <taxon>Eukaryota</taxon>
        <taxon>Metazoa</taxon>
        <taxon>Ecdysozoa</taxon>
        <taxon>Arthropoda</taxon>
        <taxon>Hexapoda</taxon>
        <taxon>Insecta</taxon>
        <taxon>Pterygota</taxon>
        <taxon>Neoptera</taxon>
        <taxon>Endopterygota</taxon>
        <taxon>Coleoptera</taxon>
        <taxon>Polyphaga</taxon>
        <taxon>Cucujiformia</taxon>
        <taxon>Curculionidae</taxon>
        <taxon>Dryophthorinae</taxon>
        <taxon>Sitophilus</taxon>
    </lineage>
</organism>
<evidence type="ECO:0000259" key="3">
    <source>
        <dbReference type="PROSITE" id="PS50214"/>
    </source>
</evidence>
<keyword evidence="1" id="KW-0479">Metal-binding</keyword>
<name>A0A6J2X3I3_SITOR</name>
<dbReference type="InterPro" id="IPR036436">
    <property type="entry name" value="Disintegrin_dom_sf"/>
</dbReference>
<evidence type="ECO:0000313" key="6">
    <source>
        <dbReference type="RefSeq" id="XP_030745682.1"/>
    </source>
</evidence>